<dbReference type="Gene3D" id="3.40.710.10">
    <property type="entry name" value="DD-peptidase/beta-lactamase superfamily"/>
    <property type="match status" value="1"/>
</dbReference>
<proteinExistence type="predicted"/>
<feature type="domain" description="Peptidase S12 Pab87-related C-terminal" evidence="2">
    <location>
        <begin position="406"/>
        <end position="508"/>
    </location>
</feature>
<dbReference type="AlphaFoldDB" id="A0A1S1YSM5"/>
<gene>
    <name evidence="3" type="ORF">NH26_20700</name>
</gene>
<dbReference type="STRING" id="915059.NH26_20700"/>
<dbReference type="SUPFAM" id="SSF56601">
    <property type="entry name" value="beta-lactamase/transpeptidase-like"/>
    <property type="match status" value="1"/>
</dbReference>
<dbReference type="GO" id="GO:0016787">
    <property type="term" value="F:hydrolase activity"/>
    <property type="evidence" value="ECO:0007669"/>
    <property type="project" value="UniProtKB-KW"/>
</dbReference>
<dbReference type="InterPro" id="IPR012338">
    <property type="entry name" value="Beta-lactam/transpept-like"/>
</dbReference>
<protein>
    <submittedName>
        <fullName evidence="3">Serine hydrolase</fullName>
    </submittedName>
</protein>
<dbReference type="Pfam" id="PF11954">
    <property type="entry name" value="DUF3471"/>
    <property type="match status" value="1"/>
</dbReference>
<reference evidence="3 4" key="1">
    <citation type="journal article" date="2012" name="Int. J. Syst. Evol. Microbiol.">
        <title>Flammeovirga pacifica sp. nov., isolated from deep-sea sediment.</title>
        <authorList>
            <person name="Xu H."/>
            <person name="Fu Y."/>
            <person name="Yang N."/>
            <person name="Ding Z."/>
            <person name="Lai Q."/>
            <person name="Zeng R."/>
        </authorList>
    </citation>
    <scope>NUCLEOTIDE SEQUENCE [LARGE SCALE GENOMIC DNA]</scope>
    <source>
        <strain evidence="4">DSM 24597 / LMG 26175 / WPAGA1</strain>
    </source>
</reference>
<dbReference type="InterPro" id="IPR050491">
    <property type="entry name" value="AmpC-like"/>
</dbReference>
<dbReference type="PANTHER" id="PTHR46825:SF15">
    <property type="entry name" value="BETA-LACTAMASE-RELATED DOMAIN-CONTAINING PROTEIN"/>
    <property type="match status" value="1"/>
</dbReference>
<dbReference type="InterPro" id="IPR021860">
    <property type="entry name" value="Peptidase_S12_Pab87-rel_C"/>
</dbReference>
<dbReference type="OrthoDB" id="1522765at2"/>
<dbReference type="Pfam" id="PF00144">
    <property type="entry name" value="Beta-lactamase"/>
    <property type="match status" value="1"/>
</dbReference>
<evidence type="ECO:0000259" key="2">
    <source>
        <dbReference type="Pfam" id="PF11954"/>
    </source>
</evidence>
<organism evidence="3 4">
    <name type="scientific">Flammeovirga pacifica</name>
    <dbReference type="NCBI Taxonomy" id="915059"/>
    <lineage>
        <taxon>Bacteria</taxon>
        <taxon>Pseudomonadati</taxon>
        <taxon>Bacteroidota</taxon>
        <taxon>Cytophagia</taxon>
        <taxon>Cytophagales</taxon>
        <taxon>Flammeovirgaceae</taxon>
        <taxon>Flammeovirga</taxon>
    </lineage>
</organism>
<evidence type="ECO:0000313" key="3">
    <source>
        <dbReference type="EMBL" id="OHX64031.1"/>
    </source>
</evidence>
<dbReference type="Gene3D" id="2.40.128.600">
    <property type="match status" value="1"/>
</dbReference>
<accession>A0A1S1YSM5</accession>
<dbReference type="RefSeq" id="WP_044218207.1">
    <property type="nucleotide sequence ID" value="NZ_JRYR02000002.1"/>
</dbReference>
<comment type="caution">
    <text evidence="3">The sequence shown here is derived from an EMBL/GenBank/DDBJ whole genome shotgun (WGS) entry which is preliminary data.</text>
</comment>
<keyword evidence="3" id="KW-0378">Hydrolase</keyword>
<dbReference type="EMBL" id="JRYR02000002">
    <property type="protein sequence ID" value="OHX64031.1"/>
    <property type="molecule type" value="Genomic_DNA"/>
</dbReference>
<dbReference type="Proteomes" id="UP000179797">
    <property type="component" value="Unassembled WGS sequence"/>
</dbReference>
<feature type="domain" description="Beta-lactamase-related" evidence="1">
    <location>
        <begin position="39"/>
        <end position="364"/>
    </location>
</feature>
<sequence>MKQFFYYTSIFIFFHSFTFAQSYKKEIKQIDTYFSQIINDWEVPSMSVGIVKDGQLIFSKGYGTKEVGKKEVPDSNTLYAIASISKGFTATMISQLVEEGKLNWDDKVVNYLPYFEVYDPVITQMITVKDILSHRVGLGTFSGDIMWYKSDLTSEEIIKRIKYVPQNFEFRDGFGYSNLMFITAGQLIKEVTGKTWGENVQQRILQPLGMDRTIYSLKNLDQKGNYATPHRLENNTKNIPIEWTNWEEIAATGGLISSVEDLAKWLNFNMENGIVNGDTLMSKVSRNMLWKMHNVYTSDLTKTHMDTHFSGYGLGWGVKDYHGNLRVSHSGGYDGMITMVNMIPDQKLGVIVLTNGLKSPISAASNYAIDVMLGLKDVKDYSQVYLNSSNKRFTKDDRIAKMKESRIENTQPTLALKEYTGVYHSNLNGDIEVTIKNDQLSLSFEHQQFLNADLEHWNYDTFQLKWKNTSPWFTLGTVKFNTNNQNRIIGITFEVPNHDFYFEEINAKKVN</sequence>
<keyword evidence="4" id="KW-1185">Reference proteome</keyword>
<name>A0A1S1YSM5_FLAPC</name>
<evidence type="ECO:0000313" key="4">
    <source>
        <dbReference type="Proteomes" id="UP000179797"/>
    </source>
</evidence>
<dbReference type="PANTHER" id="PTHR46825">
    <property type="entry name" value="D-ALANYL-D-ALANINE-CARBOXYPEPTIDASE/ENDOPEPTIDASE AMPH"/>
    <property type="match status" value="1"/>
</dbReference>
<evidence type="ECO:0000259" key="1">
    <source>
        <dbReference type="Pfam" id="PF00144"/>
    </source>
</evidence>
<dbReference type="InterPro" id="IPR001466">
    <property type="entry name" value="Beta-lactam-related"/>
</dbReference>